<dbReference type="InterPro" id="IPR032466">
    <property type="entry name" value="Metal_Hydrolase"/>
</dbReference>
<dbReference type="InterPro" id="IPR050378">
    <property type="entry name" value="Metallo-dep_Hydrolases_sf"/>
</dbReference>
<dbReference type="InterPro" id="IPR013108">
    <property type="entry name" value="Amidohydro_3"/>
</dbReference>
<proteinExistence type="predicted"/>
<organism evidence="2 3">
    <name type="scientific">Kribbella alba</name>
    <dbReference type="NCBI Taxonomy" id="190197"/>
    <lineage>
        <taxon>Bacteria</taxon>
        <taxon>Bacillati</taxon>
        <taxon>Actinomycetota</taxon>
        <taxon>Actinomycetes</taxon>
        <taxon>Propionibacteriales</taxon>
        <taxon>Kribbellaceae</taxon>
        <taxon>Kribbella</taxon>
    </lineage>
</organism>
<dbReference type="RefSeq" id="WP_344114104.1">
    <property type="nucleotide sequence ID" value="NZ_BAAANE010000007.1"/>
</dbReference>
<evidence type="ECO:0000259" key="1">
    <source>
        <dbReference type="Pfam" id="PF07969"/>
    </source>
</evidence>
<dbReference type="SUPFAM" id="SSF51338">
    <property type="entry name" value="Composite domain of metallo-dependent hydrolases"/>
    <property type="match status" value="1"/>
</dbReference>
<reference evidence="2 3" key="1">
    <citation type="journal article" date="2019" name="Int. J. Syst. Evol. Microbiol.">
        <title>The Global Catalogue of Microorganisms (GCM) 10K type strain sequencing project: providing services to taxonomists for standard genome sequencing and annotation.</title>
        <authorList>
            <consortium name="The Broad Institute Genomics Platform"/>
            <consortium name="The Broad Institute Genome Sequencing Center for Infectious Disease"/>
            <person name="Wu L."/>
            <person name="Ma J."/>
        </authorList>
    </citation>
    <scope>NUCLEOTIDE SEQUENCE [LARGE SCALE GENOMIC DNA]</scope>
    <source>
        <strain evidence="2 3">JCM 14306</strain>
    </source>
</reference>
<dbReference type="InterPro" id="IPR011059">
    <property type="entry name" value="Metal-dep_hydrolase_composite"/>
</dbReference>
<dbReference type="InterPro" id="IPR023100">
    <property type="entry name" value="D-aminoacylase_insert_dom_sf"/>
</dbReference>
<gene>
    <name evidence="2" type="ORF">GCM10009744_46920</name>
</gene>
<evidence type="ECO:0000313" key="2">
    <source>
        <dbReference type="EMBL" id="GAA1649966.1"/>
    </source>
</evidence>
<sequence length="529" mass="56576">MTQTVLIRDAEVLDGTGAPARRADVLVAGGVIEAVEEPGHLAAEGRTVIDAGGTTLAPGFIDVHSHADNAPFLDEPDTSKIMQGVTSEVVGNCGFSLAPRLSETGPALEALVGRIFPALPWSWSTFAELLTATDARGYVTNYAPLVGHHALRAAVLGMSDGAPDDKQLVMMGDLLDEAMAAGAFGLSSGLIYPPGQFAQTQELVELAKRLPQSRPYVTHMRGEGSQLLASIAEAVAIGEGSGRRVHVSHLKTAGSTNWGQMQAALDQLDQARDRGLDVRHDVYPYTASSTMLSAVLPPWFQEGGSPAVLRRLNDPVALDRLRDQLGQDDGTWENHIYGAGWDGVVVASSASHQYEGLSLAQLAADRGTEPFEALVHVLRQEELKVSMILYSMREDDLTLAMRHELTMIGSDGLPPGVGGKPHPRMYGTFPRVLARYSRELGTLALPDAVRRMTSLPAESFGLHDRGTIAPGKAADLVAFDPAEVQDLADYTEPTREPAGIAWVMVNGQVVVRAGRYLGPRAGRRLRPPA</sequence>
<evidence type="ECO:0000313" key="3">
    <source>
        <dbReference type="Proteomes" id="UP001501319"/>
    </source>
</evidence>
<dbReference type="Gene3D" id="3.20.20.140">
    <property type="entry name" value="Metal-dependent hydrolases"/>
    <property type="match status" value="1"/>
</dbReference>
<accession>A0ABN2FJH8</accession>
<dbReference type="PANTHER" id="PTHR11647:SF1">
    <property type="entry name" value="COLLAPSIN RESPONSE MEDIATOR PROTEIN"/>
    <property type="match status" value="1"/>
</dbReference>
<dbReference type="Gene3D" id="3.30.1490.130">
    <property type="entry name" value="D-aminoacylase. Domain 3"/>
    <property type="match status" value="1"/>
</dbReference>
<name>A0ABN2FJH8_9ACTN</name>
<protein>
    <submittedName>
        <fullName evidence="2">Amidohydrolase family protein</fullName>
    </submittedName>
</protein>
<dbReference type="EMBL" id="BAAANE010000007">
    <property type="protein sequence ID" value="GAA1649966.1"/>
    <property type="molecule type" value="Genomic_DNA"/>
</dbReference>
<dbReference type="SUPFAM" id="SSF51556">
    <property type="entry name" value="Metallo-dependent hydrolases"/>
    <property type="match status" value="1"/>
</dbReference>
<comment type="caution">
    <text evidence="2">The sequence shown here is derived from an EMBL/GenBank/DDBJ whole genome shotgun (WGS) entry which is preliminary data.</text>
</comment>
<feature type="domain" description="Amidohydrolase 3" evidence="1">
    <location>
        <begin position="48"/>
        <end position="511"/>
    </location>
</feature>
<dbReference type="PANTHER" id="PTHR11647">
    <property type="entry name" value="HYDRANTOINASE/DIHYDROPYRIMIDINASE FAMILY MEMBER"/>
    <property type="match status" value="1"/>
</dbReference>
<dbReference type="Proteomes" id="UP001501319">
    <property type="component" value="Unassembled WGS sequence"/>
</dbReference>
<dbReference type="Pfam" id="PF07969">
    <property type="entry name" value="Amidohydro_3"/>
    <property type="match status" value="1"/>
</dbReference>
<keyword evidence="3" id="KW-1185">Reference proteome</keyword>
<dbReference type="CDD" id="cd01297">
    <property type="entry name" value="D-aminoacylase"/>
    <property type="match status" value="1"/>
</dbReference>
<dbReference type="Gene3D" id="2.30.40.10">
    <property type="entry name" value="Urease, subunit C, domain 1"/>
    <property type="match status" value="1"/>
</dbReference>